<feature type="region of interest" description="Disordered" evidence="17">
    <location>
        <begin position="1219"/>
        <end position="1300"/>
    </location>
</feature>
<evidence type="ECO:0000256" key="7">
    <source>
        <dbReference type="ARBA" id="ARBA00022771"/>
    </source>
</evidence>
<dbReference type="GO" id="GO:0000981">
    <property type="term" value="F:DNA-binding transcription factor activity, RNA polymerase II-specific"/>
    <property type="evidence" value="ECO:0007669"/>
    <property type="project" value="InterPro"/>
</dbReference>
<comment type="cofactor">
    <cofactor evidence="1">
        <name>Fe(2+)</name>
        <dbReference type="ChEBI" id="CHEBI:29033"/>
    </cofactor>
</comment>
<proteinExistence type="inferred from homology"/>
<name>A0A6A5Z7Z4_9PLEO</name>
<evidence type="ECO:0000256" key="1">
    <source>
        <dbReference type="ARBA" id="ARBA00001954"/>
    </source>
</evidence>
<evidence type="ECO:0000256" key="14">
    <source>
        <dbReference type="ARBA" id="ARBA00031083"/>
    </source>
</evidence>
<feature type="region of interest" description="Disordered" evidence="17">
    <location>
        <begin position="1035"/>
        <end position="1064"/>
    </location>
</feature>
<keyword evidence="8" id="KW-0862">Zinc</keyword>
<dbReference type="GO" id="GO:0140680">
    <property type="term" value="F:histone H3K36me/H3K36me2 demethylase activity"/>
    <property type="evidence" value="ECO:0007669"/>
    <property type="project" value="UniProtKB-EC"/>
</dbReference>
<keyword evidence="7 16" id="KW-0863">Zinc-finger</keyword>
<feature type="region of interest" description="Disordered" evidence="17">
    <location>
        <begin position="1125"/>
        <end position="1196"/>
    </location>
</feature>
<dbReference type="PROSITE" id="PS50016">
    <property type="entry name" value="ZF_PHD_2"/>
    <property type="match status" value="1"/>
</dbReference>
<evidence type="ECO:0000256" key="16">
    <source>
        <dbReference type="PROSITE-ProRule" id="PRU00146"/>
    </source>
</evidence>
<dbReference type="InterPro" id="IPR011011">
    <property type="entry name" value="Znf_FYVE_PHD"/>
</dbReference>
<accession>A0A6A5Z7Z4</accession>
<feature type="compositionally biased region" description="Polar residues" evidence="17">
    <location>
        <begin position="1142"/>
        <end position="1176"/>
    </location>
</feature>
<evidence type="ECO:0000259" key="19">
    <source>
        <dbReference type="PROSITE" id="PS51184"/>
    </source>
</evidence>
<feature type="compositionally biased region" description="Basic and acidic residues" evidence="17">
    <location>
        <begin position="1504"/>
        <end position="1516"/>
    </location>
</feature>
<feature type="region of interest" description="Disordered" evidence="17">
    <location>
        <begin position="1453"/>
        <end position="1544"/>
    </location>
</feature>
<evidence type="ECO:0000256" key="5">
    <source>
        <dbReference type="ARBA" id="ARBA00015153"/>
    </source>
</evidence>
<evidence type="ECO:0000256" key="11">
    <source>
        <dbReference type="ARBA" id="ARBA00023015"/>
    </source>
</evidence>
<evidence type="ECO:0000313" key="21">
    <source>
        <dbReference type="Proteomes" id="UP000799770"/>
    </source>
</evidence>
<evidence type="ECO:0000256" key="4">
    <source>
        <dbReference type="ARBA" id="ARBA00013246"/>
    </source>
</evidence>
<evidence type="ECO:0000256" key="9">
    <source>
        <dbReference type="ARBA" id="ARBA00023002"/>
    </source>
</evidence>
<dbReference type="PANTHER" id="PTHR23123">
    <property type="entry name" value="PHD/F-BOX CONTAINING PROTEIN"/>
    <property type="match status" value="1"/>
</dbReference>
<feature type="compositionally biased region" description="Low complexity" evidence="17">
    <location>
        <begin position="26"/>
        <end position="42"/>
    </location>
</feature>
<keyword evidence="10" id="KW-0408">Iron</keyword>
<evidence type="ECO:0000256" key="3">
    <source>
        <dbReference type="ARBA" id="ARBA00008037"/>
    </source>
</evidence>
<dbReference type="InterPro" id="IPR003347">
    <property type="entry name" value="JmjC_dom"/>
</dbReference>
<dbReference type="EC" id="1.14.11.27" evidence="4"/>
<dbReference type="PROSITE" id="PS51184">
    <property type="entry name" value="JMJC"/>
    <property type="match status" value="1"/>
</dbReference>
<evidence type="ECO:0000256" key="15">
    <source>
        <dbReference type="ARBA" id="ARBA00047915"/>
    </source>
</evidence>
<dbReference type="PROSITE" id="PS01359">
    <property type="entry name" value="ZF_PHD_1"/>
    <property type="match status" value="1"/>
</dbReference>
<feature type="compositionally biased region" description="Basic residues" evidence="17">
    <location>
        <begin position="319"/>
        <end position="334"/>
    </location>
</feature>
<dbReference type="InterPro" id="IPR001965">
    <property type="entry name" value="Znf_PHD"/>
</dbReference>
<evidence type="ECO:0000313" key="20">
    <source>
        <dbReference type="EMBL" id="KAF2115173.1"/>
    </source>
</evidence>
<evidence type="ECO:0000256" key="6">
    <source>
        <dbReference type="ARBA" id="ARBA00022723"/>
    </source>
</evidence>
<dbReference type="CDD" id="cd00067">
    <property type="entry name" value="GAL4"/>
    <property type="match status" value="1"/>
</dbReference>
<dbReference type="EMBL" id="ML977323">
    <property type="protein sequence ID" value="KAF2115173.1"/>
    <property type="molecule type" value="Genomic_DNA"/>
</dbReference>
<dbReference type="OrthoDB" id="5876800at2759"/>
<evidence type="ECO:0000256" key="12">
    <source>
        <dbReference type="ARBA" id="ARBA00023163"/>
    </source>
</evidence>
<feature type="compositionally biased region" description="Basic and acidic residues" evidence="17">
    <location>
        <begin position="1528"/>
        <end position="1541"/>
    </location>
</feature>
<dbReference type="GO" id="GO:0005634">
    <property type="term" value="C:nucleus"/>
    <property type="evidence" value="ECO:0007669"/>
    <property type="project" value="UniProtKB-SubCell"/>
</dbReference>
<dbReference type="SMART" id="SM00558">
    <property type="entry name" value="JmjC"/>
    <property type="match status" value="1"/>
</dbReference>
<evidence type="ECO:0000256" key="13">
    <source>
        <dbReference type="ARBA" id="ARBA00023242"/>
    </source>
</evidence>
<dbReference type="InterPro" id="IPR019786">
    <property type="entry name" value="Zinc_finger_PHD-type_CS"/>
</dbReference>
<feature type="domain" description="PHD-type" evidence="18">
    <location>
        <begin position="458"/>
        <end position="516"/>
    </location>
</feature>
<keyword evidence="21" id="KW-1185">Reference proteome</keyword>
<comment type="subcellular location">
    <subcellularLocation>
        <location evidence="2">Nucleus</location>
    </subcellularLocation>
</comment>
<evidence type="ECO:0000256" key="8">
    <source>
        <dbReference type="ARBA" id="ARBA00022833"/>
    </source>
</evidence>
<feature type="region of interest" description="Disordered" evidence="17">
    <location>
        <begin position="124"/>
        <end position="152"/>
    </location>
</feature>
<dbReference type="Pfam" id="PF02373">
    <property type="entry name" value="JmjC"/>
    <property type="match status" value="1"/>
</dbReference>
<dbReference type="Proteomes" id="UP000799770">
    <property type="component" value="Unassembled WGS sequence"/>
</dbReference>
<evidence type="ECO:0000256" key="17">
    <source>
        <dbReference type="SAM" id="MobiDB-lite"/>
    </source>
</evidence>
<dbReference type="InterPro" id="IPR050690">
    <property type="entry name" value="JHDM1_Histone_Demethylase"/>
</dbReference>
<protein>
    <recommendedName>
        <fullName evidence="5">JmjC domain-containing histone demethylation protein 1</fullName>
        <ecNumber evidence="4">1.14.11.27</ecNumber>
    </recommendedName>
    <alternativeName>
        <fullName evidence="14">[Histone-H3]-lysine-36 demethylase 1</fullName>
    </alternativeName>
</protein>
<dbReference type="GO" id="GO:0008270">
    <property type="term" value="F:zinc ion binding"/>
    <property type="evidence" value="ECO:0007669"/>
    <property type="project" value="UniProtKB-KW"/>
</dbReference>
<dbReference type="Gene3D" id="2.60.120.650">
    <property type="entry name" value="Cupin"/>
    <property type="match status" value="2"/>
</dbReference>
<dbReference type="InterPro" id="IPR019787">
    <property type="entry name" value="Znf_PHD-finger"/>
</dbReference>
<dbReference type="SUPFAM" id="SSF57903">
    <property type="entry name" value="FYVE/PHD zinc finger"/>
    <property type="match status" value="1"/>
</dbReference>
<feature type="region of interest" description="Disordered" evidence="17">
    <location>
        <begin position="597"/>
        <end position="620"/>
    </location>
</feature>
<feature type="compositionally biased region" description="Polar residues" evidence="17">
    <location>
        <begin position="1480"/>
        <end position="1499"/>
    </location>
</feature>
<feature type="region of interest" description="Disordered" evidence="17">
    <location>
        <begin position="1"/>
        <end position="106"/>
    </location>
</feature>
<feature type="compositionally biased region" description="Polar residues" evidence="17">
    <location>
        <begin position="221"/>
        <end position="237"/>
    </location>
</feature>
<evidence type="ECO:0000256" key="10">
    <source>
        <dbReference type="ARBA" id="ARBA00023004"/>
    </source>
</evidence>
<dbReference type="InterPro" id="IPR001138">
    <property type="entry name" value="Zn2Cys6_DnaBD"/>
</dbReference>
<feature type="compositionally biased region" description="Basic and acidic residues" evidence="17">
    <location>
        <begin position="1282"/>
        <end position="1295"/>
    </location>
</feature>
<gene>
    <name evidence="20" type="ORF">BDV96DRAFT_646193</name>
</gene>
<dbReference type="Pfam" id="PF00628">
    <property type="entry name" value="PHD"/>
    <property type="match status" value="1"/>
</dbReference>
<evidence type="ECO:0000256" key="2">
    <source>
        <dbReference type="ARBA" id="ARBA00004123"/>
    </source>
</evidence>
<keyword evidence="11" id="KW-0805">Transcription regulation</keyword>
<keyword evidence="13" id="KW-0539">Nucleus</keyword>
<keyword evidence="9" id="KW-0560">Oxidoreductase</keyword>
<comment type="catalytic activity">
    <reaction evidence="15">
        <text>N(6),N(6)-dimethyl-L-lysyl(36)-[histone H3] + 2 2-oxoglutarate + 2 O2 = L-lysyl(36)-[histone H3] + 2 formaldehyde + 2 succinate + 2 CO2</text>
        <dbReference type="Rhea" id="RHEA:42032"/>
        <dbReference type="Rhea" id="RHEA-COMP:9785"/>
        <dbReference type="Rhea" id="RHEA-COMP:9787"/>
        <dbReference type="ChEBI" id="CHEBI:15379"/>
        <dbReference type="ChEBI" id="CHEBI:16526"/>
        <dbReference type="ChEBI" id="CHEBI:16810"/>
        <dbReference type="ChEBI" id="CHEBI:16842"/>
        <dbReference type="ChEBI" id="CHEBI:29969"/>
        <dbReference type="ChEBI" id="CHEBI:30031"/>
        <dbReference type="ChEBI" id="CHEBI:61976"/>
        <dbReference type="EC" id="1.14.11.27"/>
    </reaction>
</comment>
<feature type="region of interest" description="Disordered" evidence="17">
    <location>
        <begin position="220"/>
        <end position="239"/>
    </location>
</feature>
<dbReference type="CDD" id="cd15517">
    <property type="entry name" value="PHD_TCF19_like"/>
    <property type="match status" value="1"/>
</dbReference>
<keyword evidence="6" id="KW-0479">Metal-binding</keyword>
<dbReference type="SUPFAM" id="SSF51197">
    <property type="entry name" value="Clavaminate synthase-like"/>
    <property type="match status" value="1"/>
</dbReference>
<feature type="region of interest" description="Disordered" evidence="17">
    <location>
        <begin position="249"/>
        <end position="382"/>
    </location>
</feature>
<dbReference type="SMART" id="SM00249">
    <property type="entry name" value="PHD"/>
    <property type="match status" value="1"/>
</dbReference>
<feature type="domain" description="JmjC" evidence="19">
    <location>
        <begin position="705"/>
        <end position="861"/>
    </location>
</feature>
<comment type="similarity">
    <text evidence="3">Belongs to the JHDM1 histone demethylase family.</text>
</comment>
<keyword evidence="12" id="KW-0804">Transcription</keyword>
<evidence type="ECO:0000259" key="18">
    <source>
        <dbReference type="PROSITE" id="PS50016"/>
    </source>
</evidence>
<sequence>MRLTRFKTPAGQAPPRSGTPPPPTYEPLSPVLPAADLSLADPAGGGSISPRQPSHAAVGASQRPSMGIDVRRARPHHAPASANYEPPLRSAPLPRSRHHAPYSPALGSPIDALADAAVSLHAGAPNTSRRAPSHAYPDAHYAQSERPSKRARSELFQSPQYSAYHSRPATSHTSGYNVEQMVDNGVRMYQDNGFPPQYPDEKRLSDAQLLLDFSFAALSSTPSHAPSLKQPTLSQSEPPQPVAVRNMEIAHPPPEPPYPDIQQPFQGSHYKYTPVADQPHGHVPEAGATAPAVQIHTPPEDTAHLPPSIIHPTENRDAKKSKRHQGWPKGKPRGPRASLSGSKKRKSTPRSKAGASGVTTGAPEQLQSPQSLPADGPEAAQPEIALPTPRFDFTATGFASKQRRHSLSNTLRPEALTIDFELGHARARSVPPATAMTRTPPRDTIIPQAAKEPEEEPQTICAGCNSSDSEVIIGEGEQWINCDGCKGWYHFVCAGFKSEREVRDVDKFYCGRCSPKFGKTTKVRKSARTHTAVDYAGLNEGIMKSSDDNPEHHYIKGFKNGDIVLAKETFARFPPELVSADYLEKTNGFKEPIVIPAASNPRHSSTGAPVTPSPLENEGQPGDLGEAQYVYEMVLDDGQDKIDMVIPAGLTVRRVAELYGPLERVDVIDVKLQEGESGKWTMSKWADYYEQPGEKPVRNVISLEVSQSKLGRLIRRPKAVRDLDLQDSVWPEGDKANAPKVQFYCLMSVADAYTDFHIDFGGSSVYYHILKGRKTFFFIQPTKQNLKKYEEWCLSPRQSHEFLGDQVKECYRVDLYPGDTMLIPSGWIHAVWTPEDSLVIGGNFLTRIHYAMQIKVADVEKNTKVAKKFRYPFFQKLMWLSLIKYIEEDPLPPSIAQLLQSGGQFKREVPIYCEPNKFGHNSSLGPEYYNARYYPKAELDGLPDLANYIWRTVMISLGKIEGIPQTTKNAVTKSIPKGHGEPLKLARKFAMWLAWKRGDEKIPQWAIPEPGSAEALEVAAEKKFSAADIKRLERETLSEAPTVPKDKQQARRKSVGPTPPINAEALSQSNTAMPLTGFLRPTVENSRFLTSPKTSQLGPKRIACDACRKRRIRCKHKDELVELPKWEAPPPGPITGSAGNGPMTTSWSLGTFIPRQSSDESPPATSASDTAQMSGSQGTGPLTGGPISPDVNYDGLANRSGRVKACPDCRKSKRRCIHDENGNVDPVKASEAPVPRGSASKKGRISEEDGSSTNKHLKEAAGAALDGMGIDGEGYGETLRTPSRDGLNEHYDGFDHYTPGELYRRPSSSDMMQVDSHAPLHNGFHDPNSIPIDPNLFAPEGGVMFSIEDQNHPPEEDTRPVEDRLMDAMEGVVETQHIIQDNFDTGPSQPQAPVMEPLTPPPVLVPVPLTNGISGPVHTNPVEEEQVPTPLPPAVGVDGPSQSSFLEEQIFTPEKTRTMTLAMPTVPRPSTKPSSRGRKMSQTPGRQSSLQRKSATPKTPSGRARRESTVKLETREVNGAGPAENGGEEMKEEDRGNDVEKASLALALQLQMEEHGLRRRSK</sequence>
<reference evidence="20" key="1">
    <citation type="journal article" date="2020" name="Stud. Mycol.">
        <title>101 Dothideomycetes genomes: a test case for predicting lifestyles and emergence of pathogens.</title>
        <authorList>
            <person name="Haridas S."/>
            <person name="Albert R."/>
            <person name="Binder M."/>
            <person name="Bloem J."/>
            <person name="Labutti K."/>
            <person name="Salamov A."/>
            <person name="Andreopoulos B."/>
            <person name="Baker S."/>
            <person name="Barry K."/>
            <person name="Bills G."/>
            <person name="Bluhm B."/>
            <person name="Cannon C."/>
            <person name="Castanera R."/>
            <person name="Culley D."/>
            <person name="Daum C."/>
            <person name="Ezra D."/>
            <person name="Gonzalez J."/>
            <person name="Henrissat B."/>
            <person name="Kuo A."/>
            <person name="Liang C."/>
            <person name="Lipzen A."/>
            <person name="Lutzoni F."/>
            <person name="Magnuson J."/>
            <person name="Mondo S."/>
            <person name="Nolan M."/>
            <person name="Ohm R."/>
            <person name="Pangilinan J."/>
            <person name="Park H.-J."/>
            <person name="Ramirez L."/>
            <person name="Alfaro M."/>
            <person name="Sun H."/>
            <person name="Tritt A."/>
            <person name="Yoshinaga Y."/>
            <person name="Zwiers L.-H."/>
            <person name="Turgeon B."/>
            <person name="Goodwin S."/>
            <person name="Spatafora J."/>
            <person name="Crous P."/>
            <person name="Grigoriev I."/>
        </authorList>
    </citation>
    <scope>NUCLEOTIDE SEQUENCE</scope>
    <source>
        <strain evidence="20">CBS 627.86</strain>
    </source>
</reference>
<organism evidence="20 21">
    <name type="scientific">Lophiotrema nucula</name>
    <dbReference type="NCBI Taxonomy" id="690887"/>
    <lineage>
        <taxon>Eukaryota</taxon>
        <taxon>Fungi</taxon>
        <taxon>Dikarya</taxon>
        <taxon>Ascomycota</taxon>
        <taxon>Pezizomycotina</taxon>
        <taxon>Dothideomycetes</taxon>
        <taxon>Pleosporomycetidae</taxon>
        <taxon>Pleosporales</taxon>
        <taxon>Lophiotremataceae</taxon>
        <taxon>Lophiotrema</taxon>
    </lineage>
</organism>